<evidence type="ECO:0000313" key="2">
    <source>
        <dbReference type="EMBL" id="BDT64646.1"/>
    </source>
</evidence>
<keyword evidence="3" id="KW-1185">Reference proteome</keyword>
<name>A0ABM8CGS6_9STRE</name>
<dbReference type="Proteomes" id="UP001378546">
    <property type="component" value="Chromosome"/>
</dbReference>
<dbReference type="EMBL" id="AP026968">
    <property type="protein sequence ID" value="BDT64646.1"/>
    <property type="molecule type" value="Genomic_DNA"/>
</dbReference>
<reference evidence="2 3" key="1">
    <citation type="submission" date="2022-11" db="EMBL/GenBank/DDBJ databases">
        <title>Complete genome sequence of alpha-hemolytic streptococci isolated from Japan.</title>
        <authorList>
            <person name="Morita M."/>
            <person name="Chang B."/>
            <person name="Akeda Y."/>
        </authorList>
    </citation>
    <scope>NUCLEOTIDE SEQUENCE [LARGE SCALE GENOMIC DNA]</scope>
    <source>
        <strain evidence="2 3">SP4011</strain>
    </source>
</reference>
<dbReference type="RefSeq" id="WP_338620320.1">
    <property type="nucleotide sequence ID" value="NZ_AP026968.1"/>
</dbReference>
<protein>
    <recommendedName>
        <fullName evidence="4">Phage protein</fullName>
    </recommendedName>
</protein>
<accession>A0ABM8CGS6</accession>
<feature type="coiled-coil region" evidence="1">
    <location>
        <begin position="62"/>
        <end position="103"/>
    </location>
</feature>
<gene>
    <name evidence="2" type="ORF">SP4011_10630</name>
</gene>
<evidence type="ECO:0008006" key="4">
    <source>
        <dbReference type="Google" id="ProtNLM"/>
    </source>
</evidence>
<evidence type="ECO:0000256" key="1">
    <source>
        <dbReference type="SAM" id="Coils"/>
    </source>
</evidence>
<keyword evidence="1" id="KW-0175">Coiled coil</keyword>
<sequence>MEFLVENKLFRVDKTVVTIRKEQPFTYYTRELDGDRQGDSDEKIIQAVLEQVHAELDPTSAIVQAQAKLQENQAKLQETQAKLEQAEQKLAQTEAKQTATDEAVKHNQAETDRYGKIIHAVVLNAVAGKTIAYGTIYKELVELIPLAEVGKRYLAHDLITIEDPAHVEVDGEGKRILVQLNKEFTYNGEPVSDFARNGRLEMGGTGAAWKYEPQEQNEPTNVAPAATVSTTATVTPTATEPSATTVAPN</sequence>
<organism evidence="2 3">
    <name type="scientific">Streptococcus parapneumoniae</name>
    <dbReference type="NCBI Taxonomy" id="2993430"/>
    <lineage>
        <taxon>Bacteria</taxon>
        <taxon>Bacillati</taxon>
        <taxon>Bacillota</taxon>
        <taxon>Bacilli</taxon>
        <taxon>Lactobacillales</taxon>
        <taxon>Streptococcaceae</taxon>
        <taxon>Streptococcus</taxon>
        <taxon>Streptococcus thalassemiae group</taxon>
    </lineage>
</organism>
<proteinExistence type="predicted"/>
<evidence type="ECO:0000313" key="3">
    <source>
        <dbReference type="Proteomes" id="UP001378546"/>
    </source>
</evidence>